<dbReference type="FunFam" id="3.40.1360.10:FF:000002">
    <property type="entry name" value="DNA primase"/>
    <property type="match status" value="1"/>
</dbReference>
<evidence type="ECO:0000256" key="3">
    <source>
        <dbReference type="ARBA" id="ARBA00022679"/>
    </source>
</evidence>
<evidence type="ECO:0000256" key="9">
    <source>
        <dbReference type="ARBA" id="ARBA00022842"/>
    </source>
</evidence>
<dbReference type="GO" id="GO:0008270">
    <property type="term" value="F:zinc ion binding"/>
    <property type="evidence" value="ECO:0007669"/>
    <property type="project" value="UniProtKB-UniRule"/>
</dbReference>
<comment type="subunit">
    <text evidence="12">Monomer. Interacts with DnaB.</text>
</comment>
<dbReference type="PANTHER" id="PTHR30313:SF2">
    <property type="entry name" value="DNA PRIMASE"/>
    <property type="match status" value="1"/>
</dbReference>
<dbReference type="InterPro" id="IPR019475">
    <property type="entry name" value="DNA_primase_DnaB-bd"/>
</dbReference>
<dbReference type="InterPro" id="IPR006171">
    <property type="entry name" value="TOPRIM_dom"/>
</dbReference>
<evidence type="ECO:0000313" key="15">
    <source>
        <dbReference type="EMBL" id="KPC54462.1"/>
    </source>
</evidence>
<keyword evidence="16" id="KW-1185">Reference proteome</keyword>
<name>A0A0N0GQ50_9NEIS</name>
<feature type="zinc finger region" description="CHC2-type" evidence="12">
    <location>
        <begin position="39"/>
        <end position="63"/>
    </location>
</feature>
<evidence type="ECO:0000256" key="13">
    <source>
        <dbReference type="SAM" id="MobiDB-lite"/>
    </source>
</evidence>
<comment type="function">
    <text evidence="12">RNA polymerase that catalyzes the synthesis of short RNA molecules used as primers for DNA polymerase during DNA replication.</text>
</comment>
<dbReference type="Gene3D" id="1.10.860.10">
    <property type="entry name" value="DNAb Helicase, Chain A"/>
    <property type="match status" value="1"/>
</dbReference>
<evidence type="ECO:0000256" key="12">
    <source>
        <dbReference type="HAMAP-Rule" id="MF_00974"/>
    </source>
</evidence>
<keyword evidence="6 12" id="KW-0479">Metal-binding</keyword>
<feature type="region of interest" description="Disordered" evidence="13">
    <location>
        <begin position="461"/>
        <end position="494"/>
    </location>
</feature>
<dbReference type="Gene3D" id="3.90.580.10">
    <property type="entry name" value="Zinc finger, CHC2-type domain"/>
    <property type="match status" value="1"/>
</dbReference>
<dbReference type="PATRIC" id="fig|857265.3.peg.569"/>
<dbReference type="SMART" id="SM00493">
    <property type="entry name" value="TOPRIM"/>
    <property type="match status" value="1"/>
</dbReference>
<dbReference type="InterPro" id="IPR034151">
    <property type="entry name" value="TOPRIM_DnaG_bac"/>
</dbReference>
<dbReference type="Pfam" id="PF08275">
    <property type="entry name" value="DNAG_N"/>
    <property type="match status" value="1"/>
</dbReference>
<dbReference type="GO" id="GO:0000428">
    <property type="term" value="C:DNA-directed RNA polymerase complex"/>
    <property type="evidence" value="ECO:0007669"/>
    <property type="project" value="UniProtKB-KW"/>
</dbReference>
<dbReference type="Pfam" id="PF13662">
    <property type="entry name" value="Toprim_4"/>
    <property type="match status" value="1"/>
</dbReference>
<reference evidence="15 16" key="1">
    <citation type="submission" date="2015-07" db="EMBL/GenBank/DDBJ databases">
        <title>Draft genome sequence of the Amantichitinum ursilacus IGB-41, a new chitin-degrading bacterium.</title>
        <authorList>
            <person name="Kirstahler P."/>
            <person name="Guenther M."/>
            <person name="Grumaz C."/>
            <person name="Rupp S."/>
            <person name="Zibek S."/>
            <person name="Sohn K."/>
        </authorList>
    </citation>
    <scope>NUCLEOTIDE SEQUENCE [LARGE SCALE GENOMIC DNA]</scope>
    <source>
        <strain evidence="15 16">IGB-41</strain>
    </source>
</reference>
<evidence type="ECO:0000259" key="14">
    <source>
        <dbReference type="PROSITE" id="PS50880"/>
    </source>
</evidence>
<dbReference type="Pfam" id="PF01807">
    <property type="entry name" value="Zn_ribbon_DnaG"/>
    <property type="match status" value="1"/>
</dbReference>
<dbReference type="Gene3D" id="1.20.50.20">
    <property type="entry name" value="DnaG, RNA polymerase domain, helical bundle"/>
    <property type="match status" value="1"/>
</dbReference>
<comment type="caution">
    <text evidence="15">The sequence shown here is derived from an EMBL/GenBank/DDBJ whole genome shotgun (WGS) entry which is preliminary data.</text>
</comment>
<dbReference type="GO" id="GO:0003677">
    <property type="term" value="F:DNA binding"/>
    <property type="evidence" value="ECO:0007669"/>
    <property type="project" value="UniProtKB-KW"/>
</dbReference>
<evidence type="ECO:0000256" key="4">
    <source>
        <dbReference type="ARBA" id="ARBA00022695"/>
    </source>
</evidence>
<keyword evidence="11 12" id="KW-0804">Transcription</keyword>
<dbReference type="InterPro" id="IPR013173">
    <property type="entry name" value="DNA_primase_DnaG_DnaB-bd_dom"/>
</dbReference>
<evidence type="ECO:0000256" key="7">
    <source>
        <dbReference type="ARBA" id="ARBA00022771"/>
    </source>
</evidence>
<dbReference type="GO" id="GO:0003899">
    <property type="term" value="F:DNA-directed RNA polymerase activity"/>
    <property type="evidence" value="ECO:0007669"/>
    <property type="project" value="UniProtKB-UniRule"/>
</dbReference>
<keyword evidence="3 12" id="KW-0808">Transferase</keyword>
<dbReference type="SUPFAM" id="SSF56731">
    <property type="entry name" value="DNA primase core"/>
    <property type="match status" value="1"/>
</dbReference>
<keyword evidence="8 12" id="KW-0862">Zinc</keyword>
<dbReference type="PANTHER" id="PTHR30313">
    <property type="entry name" value="DNA PRIMASE"/>
    <property type="match status" value="1"/>
</dbReference>
<evidence type="ECO:0000256" key="1">
    <source>
        <dbReference type="ARBA" id="ARBA00022478"/>
    </source>
</evidence>
<proteinExistence type="inferred from homology"/>
<dbReference type="InterPro" id="IPR006295">
    <property type="entry name" value="DNA_primase_DnaG"/>
</dbReference>
<dbReference type="SMART" id="SM00400">
    <property type="entry name" value="ZnF_CHCC"/>
    <property type="match status" value="1"/>
</dbReference>
<dbReference type="Pfam" id="PF10410">
    <property type="entry name" value="DnaB_bind"/>
    <property type="match status" value="1"/>
</dbReference>
<sequence>MARIPEAFIQDLLNRVDIVDVVERYLPLKKAGMNYSACCPFHKEKSPSFTVSHSKQFYHCFGCGAHGSAVNFVMEYEALSFPEAIRKLAESVGLQVPEEAGGAAAAPKGEPGVYDVLKAASEYYRQQLKTAPAAINYLKGRGLEGRTAARFGLGYAPGSSGHGLKKVFEDYDWNKLLTEAGLVGEDEESHRRYDRFRDRVIFPILNQRGSVIGFGGRIIGDGKPKYLNSPETPVFQKGNELYGLSQARTAIRDNGRVLVVEGYMDVVMLAQHGVEYAVATLGTACTPVHVQKLLKLADEVVFCFDGDKAGRKAAWRALENSLEYLVDGKRLAFLFLPEEHDPDSYVQQFGRERFEQVLTQDAVPLAQFLLRELAAQVELESEEGRARLVHLAKPLMSKVTAPAYGLMIRKRLAELCRLELSELDPILSGRNEPASAAAPQAYDDPGYPPEYDDGFVPQRRFKPRDGNNWRNDGGGGRGNWKRKGNWRDREEERPRLTPRVQPDMVQGLLQLLLFEPVLATRCEPVWLTWPAHGDELLQDVLQSARTHGARMNSAQLLELWRDEPVYTRLAAMASAGMARFERWSDEERELEFANALQAAGQSLIRAATLNRKAELEYRQAHGGLSDVERQEYMALLTQSRSVTS</sequence>
<dbReference type="SMART" id="SM00766">
    <property type="entry name" value="DnaG_DnaB_bind"/>
    <property type="match status" value="1"/>
</dbReference>
<evidence type="ECO:0000313" key="16">
    <source>
        <dbReference type="Proteomes" id="UP000037939"/>
    </source>
</evidence>
<dbReference type="InterPro" id="IPR050219">
    <property type="entry name" value="DnaG_primase"/>
</dbReference>
<organism evidence="15 16">
    <name type="scientific">Amantichitinum ursilacus</name>
    <dbReference type="NCBI Taxonomy" id="857265"/>
    <lineage>
        <taxon>Bacteria</taxon>
        <taxon>Pseudomonadati</taxon>
        <taxon>Pseudomonadota</taxon>
        <taxon>Betaproteobacteria</taxon>
        <taxon>Neisseriales</taxon>
        <taxon>Chitinibacteraceae</taxon>
        <taxon>Amantichitinum</taxon>
    </lineage>
</organism>
<evidence type="ECO:0000256" key="5">
    <source>
        <dbReference type="ARBA" id="ARBA00022705"/>
    </source>
</evidence>
<comment type="similarity">
    <text evidence="12">Belongs to the DnaG primase family.</text>
</comment>
<feature type="compositionally biased region" description="Basic and acidic residues" evidence="13">
    <location>
        <begin position="485"/>
        <end position="494"/>
    </location>
</feature>
<dbReference type="InterPro" id="IPR030846">
    <property type="entry name" value="DnaG_bac"/>
</dbReference>
<dbReference type="AlphaFoldDB" id="A0A0N0GQ50"/>
<dbReference type="EC" id="2.7.7.101" evidence="12"/>
<dbReference type="InterPro" id="IPR002694">
    <property type="entry name" value="Znf_CHC2"/>
</dbReference>
<dbReference type="PROSITE" id="PS50880">
    <property type="entry name" value="TOPRIM"/>
    <property type="match status" value="1"/>
</dbReference>
<keyword evidence="4 12" id="KW-0548">Nucleotidyltransferase</keyword>
<gene>
    <name evidence="12 15" type="primary">dnaG</name>
    <name evidence="15" type="ORF">WG78_02760</name>
</gene>
<dbReference type="GO" id="GO:1990077">
    <property type="term" value="C:primosome complex"/>
    <property type="evidence" value="ECO:0007669"/>
    <property type="project" value="UniProtKB-KW"/>
</dbReference>
<accession>A0A0N0GQ50</accession>
<keyword evidence="1 12" id="KW-0240">DNA-directed RNA polymerase</keyword>
<dbReference type="GO" id="GO:0005737">
    <property type="term" value="C:cytoplasm"/>
    <property type="evidence" value="ECO:0007669"/>
    <property type="project" value="TreeGrafter"/>
</dbReference>
<dbReference type="SUPFAM" id="SSF57783">
    <property type="entry name" value="Zinc beta-ribbon"/>
    <property type="match status" value="1"/>
</dbReference>
<dbReference type="Pfam" id="PF08278">
    <property type="entry name" value="DnaG_DnaB_bind"/>
    <property type="match status" value="1"/>
</dbReference>
<protein>
    <recommendedName>
        <fullName evidence="12">DNA primase</fullName>
        <ecNumber evidence="12">2.7.7.101</ecNumber>
    </recommendedName>
</protein>
<evidence type="ECO:0000256" key="2">
    <source>
        <dbReference type="ARBA" id="ARBA00022515"/>
    </source>
</evidence>
<evidence type="ECO:0000256" key="6">
    <source>
        <dbReference type="ARBA" id="ARBA00022723"/>
    </source>
</evidence>
<dbReference type="RefSeq" id="WP_053936259.1">
    <property type="nucleotide sequence ID" value="NZ_LAQT01000002.1"/>
</dbReference>
<keyword evidence="7 12" id="KW-0863">Zinc-finger</keyword>
<dbReference type="CDD" id="cd03364">
    <property type="entry name" value="TOPRIM_DnaG_primases"/>
    <property type="match status" value="1"/>
</dbReference>
<dbReference type="GO" id="GO:0006269">
    <property type="term" value="P:DNA replication, synthesis of primer"/>
    <property type="evidence" value="ECO:0007669"/>
    <property type="project" value="UniProtKB-UniRule"/>
</dbReference>
<evidence type="ECO:0000256" key="10">
    <source>
        <dbReference type="ARBA" id="ARBA00023125"/>
    </source>
</evidence>
<evidence type="ECO:0000256" key="11">
    <source>
        <dbReference type="ARBA" id="ARBA00023163"/>
    </source>
</evidence>
<dbReference type="NCBIfam" id="TIGR01391">
    <property type="entry name" value="dnaG"/>
    <property type="match status" value="1"/>
</dbReference>
<dbReference type="Proteomes" id="UP000037939">
    <property type="component" value="Unassembled WGS sequence"/>
</dbReference>
<dbReference type="FunFam" id="3.90.580.10:FF:000001">
    <property type="entry name" value="DNA primase"/>
    <property type="match status" value="1"/>
</dbReference>
<dbReference type="Gene3D" id="3.40.1360.10">
    <property type="match status" value="1"/>
</dbReference>
<keyword evidence="2 12" id="KW-0639">Primosome</keyword>
<keyword evidence="9" id="KW-0460">Magnesium</keyword>
<dbReference type="STRING" id="857265.WG78_02760"/>
<dbReference type="EMBL" id="LAQT01000002">
    <property type="protein sequence ID" value="KPC54462.1"/>
    <property type="molecule type" value="Genomic_DNA"/>
</dbReference>
<dbReference type="InterPro" id="IPR037068">
    <property type="entry name" value="DNA_primase_core_N_sf"/>
</dbReference>
<dbReference type="InterPro" id="IPR016136">
    <property type="entry name" value="DNA_helicase_N/primase_C"/>
</dbReference>
<dbReference type="InterPro" id="IPR036977">
    <property type="entry name" value="DNA_primase_Znf_CHC2"/>
</dbReference>
<dbReference type="InterPro" id="IPR013264">
    <property type="entry name" value="DNAG_N"/>
</dbReference>
<evidence type="ECO:0000256" key="8">
    <source>
        <dbReference type="ARBA" id="ARBA00022833"/>
    </source>
</evidence>
<keyword evidence="5 12" id="KW-0235">DNA replication</keyword>
<comment type="cofactor">
    <cofactor evidence="12">
        <name>Zn(2+)</name>
        <dbReference type="ChEBI" id="CHEBI:29105"/>
    </cofactor>
    <text evidence="12">Binds 1 zinc ion per monomer.</text>
</comment>
<comment type="domain">
    <text evidence="12">Contains an N-terminal zinc-binding domain, a central core domain that contains the primase activity, and a C-terminal DnaB-binding domain.</text>
</comment>
<keyword evidence="10 12" id="KW-0238">DNA-binding</keyword>
<dbReference type="HAMAP" id="MF_00974">
    <property type="entry name" value="DNA_primase_DnaG"/>
    <property type="match status" value="1"/>
</dbReference>
<dbReference type="SUPFAM" id="SSF117023">
    <property type="entry name" value="DNA primase DnaG, C-terminal domain"/>
    <property type="match status" value="1"/>
</dbReference>
<comment type="catalytic activity">
    <reaction evidence="12">
        <text>ssDNA + n NTP = ssDNA/pppN(pN)n-1 hybrid + (n-1) diphosphate.</text>
        <dbReference type="EC" id="2.7.7.101"/>
    </reaction>
</comment>
<feature type="domain" description="Toprim" evidence="14">
    <location>
        <begin position="255"/>
        <end position="337"/>
    </location>
</feature>
<dbReference type="Gene3D" id="3.90.980.10">
    <property type="entry name" value="DNA primase, catalytic core, N-terminal domain"/>
    <property type="match status" value="1"/>
</dbReference>